<dbReference type="EMBL" id="CAKKTJ010000308">
    <property type="protein sequence ID" value="CAH0479490.1"/>
    <property type="molecule type" value="Genomic_DNA"/>
</dbReference>
<keyword evidence="5" id="KW-0934">Plastid</keyword>
<evidence type="ECO:0000256" key="16">
    <source>
        <dbReference type="ARBA" id="ARBA00039024"/>
    </source>
</evidence>
<keyword evidence="4" id="KW-0150">Chloroplast</keyword>
<dbReference type="SUPFAM" id="SSF48452">
    <property type="entry name" value="TPR-like"/>
    <property type="match status" value="1"/>
</dbReference>
<evidence type="ECO:0000256" key="13">
    <source>
        <dbReference type="ARBA" id="ARBA00022989"/>
    </source>
</evidence>
<comment type="similarity">
    <text evidence="3">Belongs to the polyprenol kinase family.</text>
</comment>
<reference evidence="20" key="1">
    <citation type="submission" date="2021-11" db="EMBL/GenBank/DDBJ databases">
        <authorList>
            <person name="Islam A."/>
            <person name="Islam S."/>
            <person name="Flora M.S."/>
            <person name="Rahman M."/>
            <person name="Ziaur R.M."/>
            <person name="Epstein J.H."/>
            <person name="Hassan M."/>
            <person name="Klassen M."/>
            <person name="Woodard K."/>
            <person name="Webb A."/>
            <person name="Webby R.J."/>
            <person name="El Zowalaty M.E."/>
        </authorList>
    </citation>
    <scope>NUCLEOTIDE SEQUENCE</scope>
    <source>
        <strain evidence="20">Pbs3</strain>
    </source>
</reference>
<keyword evidence="12" id="KW-0809">Transit peptide</keyword>
<evidence type="ECO:0000256" key="1">
    <source>
        <dbReference type="ARBA" id="ARBA00004141"/>
    </source>
</evidence>
<comment type="subcellular location">
    <subcellularLocation>
        <location evidence="1">Membrane</location>
        <topology evidence="1">Multi-pass membrane protein</topology>
    </subcellularLocation>
    <subcellularLocation>
        <location evidence="2">Plastid</location>
        <location evidence="2">Chloroplast</location>
    </subcellularLocation>
</comment>
<feature type="domain" description="MYND-type" evidence="19">
    <location>
        <begin position="126"/>
        <end position="173"/>
    </location>
</feature>
<evidence type="ECO:0000256" key="5">
    <source>
        <dbReference type="ARBA" id="ARBA00022640"/>
    </source>
</evidence>
<keyword evidence="14" id="KW-0472">Membrane</keyword>
<evidence type="ECO:0000313" key="21">
    <source>
        <dbReference type="Proteomes" id="UP001160483"/>
    </source>
</evidence>
<evidence type="ECO:0000256" key="10">
    <source>
        <dbReference type="ARBA" id="ARBA00022777"/>
    </source>
</evidence>
<evidence type="ECO:0000256" key="7">
    <source>
        <dbReference type="ARBA" id="ARBA00022692"/>
    </source>
</evidence>
<dbReference type="PANTHER" id="PTHR32523:SF8">
    <property type="entry name" value="DOLICHOL KINASE"/>
    <property type="match status" value="1"/>
</dbReference>
<evidence type="ECO:0000256" key="6">
    <source>
        <dbReference type="ARBA" id="ARBA00022679"/>
    </source>
</evidence>
<dbReference type="InterPro" id="IPR011990">
    <property type="entry name" value="TPR-like_helical_dom_sf"/>
</dbReference>
<dbReference type="GO" id="GO:0010276">
    <property type="term" value="F:phytol kinase activity"/>
    <property type="evidence" value="ECO:0007669"/>
    <property type="project" value="UniProtKB-EC"/>
</dbReference>
<dbReference type="Proteomes" id="UP001160483">
    <property type="component" value="Unassembled WGS sequence"/>
</dbReference>
<dbReference type="EC" id="2.7.1.182" evidence="16"/>
<keyword evidence="11" id="KW-0862">Zinc</keyword>
<evidence type="ECO:0000256" key="11">
    <source>
        <dbReference type="ARBA" id="ARBA00022833"/>
    </source>
</evidence>
<dbReference type="SUPFAM" id="SSF144232">
    <property type="entry name" value="HIT/MYND zinc finger-like"/>
    <property type="match status" value="1"/>
</dbReference>
<proteinExistence type="inferred from homology"/>
<evidence type="ECO:0000256" key="17">
    <source>
        <dbReference type="ARBA" id="ARBA00048889"/>
    </source>
</evidence>
<name>A0AAU9L418_9STRA</name>
<dbReference type="AlphaFoldDB" id="A0AAU9L418"/>
<dbReference type="GO" id="GO:0016020">
    <property type="term" value="C:membrane"/>
    <property type="evidence" value="ECO:0007669"/>
    <property type="project" value="UniProtKB-SubCell"/>
</dbReference>
<keyword evidence="7" id="KW-0812">Transmembrane</keyword>
<sequence>MSNDATTYMEVVTESHKAMELIKSHELEKAEVPLRDILERTSSAGFDQVSIALTKHELGSVLRRLGALDEALELLTAAFKVRDCTDKAAGITIALRDGNLTRDEIGKVYEAMGDYTKALDIRQPGTRICSNETCEALDYTDNELHACSRCKCVFYCGKICQWQDWKTRHKSVCQDVS</sequence>
<comment type="catalytic activity">
    <reaction evidence="17">
        <text>phytol + CTP = phytyl phosphate + CDP + H(+)</text>
        <dbReference type="Rhea" id="RHEA:38055"/>
        <dbReference type="ChEBI" id="CHEBI:15378"/>
        <dbReference type="ChEBI" id="CHEBI:17327"/>
        <dbReference type="ChEBI" id="CHEBI:37563"/>
        <dbReference type="ChEBI" id="CHEBI:58069"/>
        <dbReference type="ChEBI" id="CHEBI:75483"/>
        <dbReference type="EC" id="2.7.1.182"/>
    </reaction>
</comment>
<keyword evidence="6" id="KW-0808">Transferase</keyword>
<keyword evidence="10" id="KW-0418">Kinase</keyword>
<dbReference type="GO" id="GO:0009507">
    <property type="term" value="C:chloroplast"/>
    <property type="evidence" value="ECO:0007669"/>
    <property type="project" value="UniProtKB-SubCell"/>
</dbReference>
<dbReference type="PANTHER" id="PTHR32523">
    <property type="entry name" value="PHYTOL KINASE 1, CHLOROPLASTIC"/>
    <property type="match status" value="1"/>
</dbReference>
<accession>A0AAU9L418</accession>
<evidence type="ECO:0000256" key="3">
    <source>
        <dbReference type="ARBA" id="ARBA00010794"/>
    </source>
</evidence>
<evidence type="ECO:0000256" key="18">
    <source>
        <dbReference type="PROSITE-ProRule" id="PRU00134"/>
    </source>
</evidence>
<evidence type="ECO:0000256" key="12">
    <source>
        <dbReference type="ARBA" id="ARBA00022946"/>
    </source>
</evidence>
<protein>
    <recommendedName>
        <fullName evidence="16">phytol kinase</fullName>
        <ecNumber evidence="16">2.7.1.182</ecNumber>
    </recommendedName>
</protein>
<evidence type="ECO:0000313" key="20">
    <source>
        <dbReference type="EMBL" id="CAH0479490.1"/>
    </source>
</evidence>
<evidence type="ECO:0000256" key="15">
    <source>
        <dbReference type="ARBA" id="ARBA00024015"/>
    </source>
</evidence>
<dbReference type="GO" id="GO:0008270">
    <property type="term" value="F:zinc ion binding"/>
    <property type="evidence" value="ECO:0007669"/>
    <property type="project" value="UniProtKB-KW"/>
</dbReference>
<dbReference type="Gene3D" id="1.25.40.10">
    <property type="entry name" value="Tetratricopeptide repeat domain"/>
    <property type="match status" value="1"/>
</dbReference>
<dbReference type="PROSITE" id="PS50865">
    <property type="entry name" value="ZF_MYND_2"/>
    <property type="match status" value="1"/>
</dbReference>
<evidence type="ECO:0000259" key="19">
    <source>
        <dbReference type="PROSITE" id="PS50865"/>
    </source>
</evidence>
<keyword evidence="9 18" id="KW-0863">Zinc-finger</keyword>
<gene>
    <name evidence="20" type="ORF">PBS003_LOCUS6126</name>
</gene>
<comment type="pathway">
    <text evidence="15">Cofactor biosynthesis; tocopherol biosynthesis.</text>
</comment>
<dbReference type="Gene3D" id="6.10.140.2220">
    <property type="match status" value="1"/>
</dbReference>
<evidence type="ECO:0000256" key="9">
    <source>
        <dbReference type="ARBA" id="ARBA00022771"/>
    </source>
</evidence>
<dbReference type="InterPro" id="IPR039606">
    <property type="entry name" value="Phytol/farnesol_kinase"/>
</dbReference>
<keyword evidence="8" id="KW-0479">Metal-binding</keyword>
<evidence type="ECO:0000256" key="14">
    <source>
        <dbReference type="ARBA" id="ARBA00023136"/>
    </source>
</evidence>
<evidence type="ECO:0000256" key="8">
    <source>
        <dbReference type="ARBA" id="ARBA00022723"/>
    </source>
</evidence>
<evidence type="ECO:0000256" key="2">
    <source>
        <dbReference type="ARBA" id="ARBA00004229"/>
    </source>
</evidence>
<evidence type="ECO:0000256" key="4">
    <source>
        <dbReference type="ARBA" id="ARBA00022528"/>
    </source>
</evidence>
<dbReference type="Pfam" id="PF01753">
    <property type="entry name" value="zf-MYND"/>
    <property type="match status" value="1"/>
</dbReference>
<organism evidence="20 21">
    <name type="scientific">Peronospora belbahrii</name>
    <dbReference type="NCBI Taxonomy" id="622444"/>
    <lineage>
        <taxon>Eukaryota</taxon>
        <taxon>Sar</taxon>
        <taxon>Stramenopiles</taxon>
        <taxon>Oomycota</taxon>
        <taxon>Peronosporomycetes</taxon>
        <taxon>Peronosporales</taxon>
        <taxon>Peronosporaceae</taxon>
        <taxon>Peronospora</taxon>
    </lineage>
</organism>
<dbReference type="PROSITE" id="PS01360">
    <property type="entry name" value="ZF_MYND_1"/>
    <property type="match status" value="1"/>
</dbReference>
<dbReference type="InterPro" id="IPR002893">
    <property type="entry name" value="Znf_MYND"/>
</dbReference>
<comment type="caution">
    <text evidence="20">The sequence shown here is derived from an EMBL/GenBank/DDBJ whole genome shotgun (WGS) entry which is preliminary data.</text>
</comment>
<keyword evidence="13" id="KW-1133">Transmembrane helix</keyword>